<proteinExistence type="predicted"/>
<dbReference type="AlphaFoldDB" id="A0A7K0BTM1"/>
<dbReference type="OrthoDB" id="3485932at2"/>
<name>A0A7K0BTM1_9ACTN</name>
<comment type="caution">
    <text evidence="3">The sequence shown here is derived from an EMBL/GenBank/DDBJ whole genome shotgun (WGS) entry which is preliminary data.</text>
</comment>
<dbReference type="Proteomes" id="UP000487268">
    <property type="component" value="Unassembled WGS sequence"/>
</dbReference>
<feature type="domain" description="DUF6801" evidence="2">
    <location>
        <begin position="36"/>
        <end position="186"/>
    </location>
</feature>
<feature type="chain" id="PRO_5029469093" description="DUF6801 domain-containing protein" evidence="1">
    <location>
        <begin position="28"/>
        <end position="195"/>
    </location>
</feature>
<organism evidence="3 4">
    <name type="scientific">Actinomadura macrotermitis</name>
    <dbReference type="NCBI Taxonomy" id="2585200"/>
    <lineage>
        <taxon>Bacteria</taxon>
        <taxon>Bacillati</taxon>
        <taxon>Actinomycetota</taxon>
        <taxon>Actinomycetes</taxon>
        <taxon>Streptosporangiales</taxon>
        <taxon>Thermomonosporaceae</taxon>
        <taxon>Actinomadura</taxon>
    </lineage>
</organism>
<dbReference type="RefSeq" id="WP_153532753.1">
    <property type="nucleotide sequence ID" value="NZ_WEGH01000002.1"/>
</dbReference>
<gene>
    <name evidence="3" type="ORF">ACRB68_25980</name>
</gene>
<evidence type="ECO:0000313" key="3">
    <source>
        <dbReference type="EMBL" id="MQY04543.1"/>
    </source>
</evidence>
<evidence type="ECO:0000313" key="4">
    <source>
        <dbReference type="Proteomes" id="UP000487268"/>
    </source>
</evidence>
<sequence>MKVAIKFAAVAAAAAALTGAVAAPAQAATVNSVLGYTCSFGTLPNLSNENALISFRGTFDDTAQVDVATNPVDVTSQFSFSQSTSNGLAAVGASSVQFSGTVKLDVVQPTRTVPLYLGHSFPAQTVTSGQVLTQSAASYIPALTFHTAGTVEYRLSTISLTATLKNSSGATIGTSAVTCTRKPAQNNLVTTTVVS</sequence>
<protein>
    <recommendedName>
        <fullName evidence="2">DUF6801 domain-containing protein</fullName>
    </recommendedName>
</protein>
<keyword evidence="4" id="KW-1185">Reference proteome</keyword>
<dbReference type="InterPro" id="IPR046542">
    <property type="entry name" value="DUF6801"/>
</dbReference>
<reference evidence="3 4" key="1">
    <citation type="submission" date="2019-10" db="EMBL/GenBank/DDBJ databases">
        <title>Actinomadura rubteroloni sp. nov. and Actinomadura macrotermitis sp. nov., isolated from the gut of fungus growing-termite Macrotermes natalensis.</title>
        <authorList>
            <person name="Benndorf R."/>
            <person name="Martin K."/>
            <person name="Kuefner M."/>
            <person name="De Beer W."/>
            <person name="Kaster A.-K."/>
            <person name="Vollmers J."/>
            <person name="Poulsen M."/>
            <person name="Beemelmanns C."/>
        </authorList>
    </citation>
    <scope>NUCLEOTIDE SEQUENCE [LARGE SCALE GENOMIC DNA]</scope>
    <source>
        <strain evidence="3 4">RB68</strain>
    </source>
</reference>
<keyword evidence="1" id="KW-0732">Signal</keyword>
<feature type="signal peptide" evidence="1">
    <location>
        <begin position="1"/>
        <end position="27"/>
    </location>
</feature>
<dbReference type="Pfam" id="PF20611">
    <property type="entry name" value="DUF6801"/>
    <property type="match status" value="1"/>
</dbReference>
<dbReference type="EMBL" id="WEGH01000002">
    <property type="protein sequence ID" value="MQY04543.1"/>
    <property type="molecule type" value="Genomic_DNA"/>
</dbReference>
<accession>A0A7K0BTM1</accession>
<evidence type="ECO:0000256" key="1">
    <source>
        <dbReference type="SAM" id="SignalP"/>
    </source>
</evidence>
<evidence type="ECO:0000259" key="2">
    <source>
        <dbReference type="Pfam" id="PF20611"/>
    </source>
</evidence>